<evidence type="ECO:0000313" key="5">
    <source>
        <dbReference type="Proteomes" id="UP000009168"/>
    </source>
</evidence>
<dbReference type="InterPro" id="IPR033337">
    <property type="entry name" value="TORTIFOLIA1/SINE1-2"/>
</dbReference>
<proteinExistence type="predicted"/>
<dbReference type="GeneID" id="7828278"/>
<dbReference type="RefSeq" id="XP_001015461.2">
    <property type="nucleotide sequence ID" value="XM_001015461.2"/>
</dbReference>
<feature type="region of interest" description="Disordered" evidence="2">
    <location>
        <begin position="423"/>
        <end position="450"/>
    </location>
</feature>
<organism evidence="4 5">
    <name type="scientific">Tetrahymena thermophila (strain SB210)</name>
    <dbReference type="NCBI Taxonomy" id="312017"/>
    <lineage>
        <taxon>Eukaryota</taxon>
        <taxon>Sar</taxon>
        <taxon>Alveolata</taxon>
        <taxon>Ciliophora</taxon>
        <taxon>Intramacronucleata</taxon>
        <taxon>Oligohymenophorea</taxon>
        <taxon>Hymenostomatida</taxon>
        <taxon>Tetrahymenina</taxon>
        <taxon>Tetrahymenidae</taxon>
        <taxon>Tetrahymena</taxon>
    </lineage>
</organism>
<dbReference type="HOGENOM" id="CLU_256815_0_0_1"/>
<feature type="compositionally biased region" description="Acidic residues" evidence="2">
    <location>
        <begin position="477"/>
        <end position="493"/>
    </location>
</feature>
<feature type="region of interest" description="Disordered" evidence="2">
    <location>
        <begin position="477"/>
        <end position="501"/>
    </location>
</feature>
<feature type="compositionally biased region" description="Low complexity" evidence="2">
    <location>
        <begin position="823"/>
        <end position="832"/>
    </location>
</feature>
<evidence type="ECO:0000256" key="2">
    <source>
        <dbReference type="SAM" id="MobiDB-lite"/>
    </source>
</evidence>
<dbReference type="KEGG" id="tet:TTHERM_00378800"/>
<feature type="compositionally biased region" description="Polar residues" evidence="2">
    <location>
        <begin position="583"/>
        <end position="606"/>
    </location>
</feature>
<dbReference type="EMBL" id="GG662706">
    <property type="protein sequence ID" value="EAR95216.2"/>
    <property type="molecule type" value="Genomic_DNA"/>
</dbReference>
<dbReference type="GO" id="GO:0005874">
    <property type="term" value="C:microtubule"/>
    <property type="evidence" value="ECO:0007669"/>
    <property type="project" value="InterPro"/>
</dbReference>
<dbReference type="SUPFAM" id="SSF48371">
    <property type="entry name" value="ARM repeat"/>
    <property type="match status" value="1"/>
</dbReference>
<feature type="domain" description="TORTIFOLIA1/SINE1-2 N-terminal" evidence="3">
    <location>
        <begin position="19"/>
        <end position="298"/>
    </location>
</feature>
<dbReference type="GO" id="GO:0008017">
    <property type="term" value="F:microtubule binding"/>
    <property type="evidence" value="ECO:0007669"/>
    <property type="project" value="InterPro"/>
</dbReference>
<keyword evidence="1" id="KW-0175">Coiled coil</keyword>
<dbReference type="InterPro" id="IPR016024">
    <property type="entry name" value="ARM-type_fold"/>
</dbReference>
<reference evidence="5" key="1">
    <citation type="journal article" date="2006" name="PLoS Biol.">
        <title>Macronuclear genome sequence of the ciliate Tetrahymena thermophila, a model eukaryote.</title>
        <authorList>
            <person name="Eisen J.A."/>
            <person name="Coyne R.S."/>
            <person name="Wu M."/>
            <person name="Wu D."/>
            <person name="Thiagarajan M."/>
            <person name="Wortman J.R."/>
            <person name="Badger J.H."/>
            <person name="Ren Q."/>
            <person name="Amedeo P."/>
            <person name="Jones K.M."/>
            <person name="Tallon L.J."/>
            <person name="Delcher A.L."/>
            <person name="Salzberg S.L."/>
            <person name="Silva J.C."/>
            <person name="Haas B.J."/>
            <person name="Majoros W.H."/>
            <person name="Farzad M."/>
            <person name="Carlton J.M."/>
            <person name="Smith R.K. Jr."/>
            <person name="Garg J."/>
            <person name="Pearlman R.E."/>
            <person name="Karrer K.M."/>
            <person name="Sun L."/>
            <person name="Manning G."/>
            <person name="Elde N.C."/>
            <person name="Turkewitz A.P."/>
            <person name="Asai D.J."/>
            <person name="Wilkes D.E."/>
            <person name="Wang Y."/>
            <person name="Cai H."/>
            <person name="Collins K."/>
            <person name="Stewart B.A."/>
            <person name="Lee S.R."/>
            <person name="Wilamowska K."/>
            <person name="Weinberg Z."/>
            <person name="Ruzzo W.L."/>
            <person name="Wloga D."/>
            <person name="Gaertig J."/>
            <person name="Frankel J."/>
            <person name="Tsao C.-C."/>
            <person name="Gorovsky M.A."/>
            <person name="Keeling P.J."/>
            <person name="Waller R.F."/>
            <person name="Patron N.J."/>
            <person name="Cherry J.M."/>
            <person name="Stover N.A."/>
            <person name="Krieger C.J."/>
            <person name="del Toro C."/>
            <person name="Ryder H.F."/>
            <person name="Williamson S.C."/>
            <person name="Barbeau R.A."/>
            <person name="Hamilton E.P."/>
            <person name="Orias E."/>
        </authorList>
    </citation>
    <scope>NUCLEOTIDE SEQUENCE [LARGE SCALE GENOMIC DNA]</scope>
    <source>
        <strain evidence="5">SB210</strain>
    </source>
</reference>
<dbReference type="Gene3D" id="1.25.10.10">
    <property type="entry name" value="Leucine-rich Repeat Variant"/>
    <property type="match status" value="1"/>
</dbReference>
<feature type="region of interest" description="Disordered" evidence="2">
    <location>
        <begin position="879"/>
        <end position="917"/>
    </location>
</feature>
<dbReference type="OrthoDB" id="298726at2759"/>
<feature type="region of interest" description="Disordered" evidence="2">
    <location>
        <begin position="353"/>
        <end position="410"/>
    </location>
</feature>
<dbReference type="InParanoid" id="Q23FD7"/>
<accession>Q23FD7</accession>
<evidence type="ECO:0000259" key="3">
    <source>
        <dbReference type="Pfam" id="PF24714"/>
    </source>
</evidence>
<feature type="coiled-coil region" evidence="1">
    <location>
        <begin position="615"/>
        <end position="703"/>
    </location>
</feature>
<dbReference type="InterPro" id="IPR011989">
    <property type="entry name" value="ARM-like"/>
</dbReference>
<name>Q23FD7_TETTS</name>
<feature type="compositionally biased region" description="Low complexity" evidence="2">
    <location>
        <begin position="437"/>
        <end position="450"/>
    </location>
</feature>
<feature type="region of interest" description="Disordered" evidence="2">
    <location>
        <begin position="583"/>
        <end position="613"/>
    </location>
</feature>
<dbReference type="Pfam" id="PF24714">
    <property type="entry name" value="TOR1L1_N"/>
    <property type="match status" value="1"/>
</dbReference>
<dbReference type="Proteomes" id="UP000009168">
    <property type="component" value="Unassembled WGS sequence"/>
</dbReference>
<gene>
    <name evidence="4" type="ORF">TTHERM_00378800</name>
</gene>
<dbReference type="InterPro" id="IPR057600">
    <property type="entry name" value="TORTIFOLIA1/SINE1-2_N"/>
</dbReference>
<feature type="compositionally biased region" description="Polar residues" evidence="2">
    <location>
        <begin position="807"/>
        <end position="822"/>
    </location>
</feature>
<dbReference type="PANTHER" id="PTHR31355:SF7">
    <property type="entry name" value="MICROTUBULE-ASSOCIATED PROTEIN TORTIFOLIA1"/>
    <property type="match status" value="1"/>
</dbReference>
<evidence type="ECO:0000313" key="4">
    <source>
        <dbReference type="EMBL" id="EAR95216.2"/>
    </source>
</evidence>
<dbReference type="eggNOG" id="ENOG502RT06">
    <property type="taxonomic scope" value="Eukaryota"/>
</dbReference>
<keyword evidence="5" id="KW-1185">Reference proteome</keyword>
<evidence type="ECO:0000256" key="1">
    <source>
        <dbReference type="SAM" id="Coils"/>
    </source>
</evidence>
<feature type="compositionally biased region" description="Polar residues" evidence="2">
    <location>
        <begin position="784"/>
        <end position="794"/>
    </location>
</feature>
<dbReference type="PANTHER" id="PTHR31355">
    <property type="entry name" value="MICROTUBULE-ASSOCIATED PROTEIN TORTIFOLIA1"/>
    <property type="match status" value="1"/>
</dbReference>
<sequence length="1325" mass="152467">MKKKFTNIQNIESNNQAYRQAILQSLSKLNDQHTVKTGLEELKDILTNYATDNDRILIAILAIQESNTGGQKMSTKREFIKLIGLLAQIFEEKILDYLPRILAILNKKIKECDSSLQGVVSETFGQLIEYSLRKVDPQVGLRYLQQTVKVIQQNFSHNSATIQQVAAMSLQKIIQSAPPLCMIDMKEEIIGVILDQLRTNKQVNSNLLDSLLALIMGIEDQFRPFVPATIPVLVEHANHSVWNVRKIAVDVIYTLCVFMCDSLEPFIEQIVESLSNCRFDKIKHVRDSATVALNTIKEKLGPQYVEKINQQIEKKPVPSSFHPPTKKVNINNQQQHNKQKPQNLSNENIIIPNESSFRENPHKNNQFKTKQEVERNSASKRGKSQDNNNQSHKNQPKVHQALNKKSINPEFLKNAVKGDVEIKEGKKTPLKSRNVGEQAQQQQVNEQEQQIKTNQDFEQWDMYQKQRQQQMLAEYDEGGQADEEFEEGEEEEQSSNANYQKEKRKIKKANLQLEDIHDQQNEQFDNDIQIFVSGSPPSKAERQRQYQNMINEQQKKQHKPQIIQYNDKHKHHVHQDNYRESMGQQVYQSPNHEVQSKSSPDRYNSGKSHRHQQIIDQERQNAHQIQRNIQKMQQGHKSLNDSLVVNQLAQIEENQARIFERLDFIENDMKIEQHHLHQRIGFLEDTLEKLYQAQAQNQQLNQQFMNYRYQMLQFNQQQQQQQLLKNLYAIQQTPVVNGFFPGNTLDPATAQFMQAQQELLNQQQQQLFPFANFNQAKSNYMQTAQFNSQQSEQQSKNDDNKHRKHNPSPQKNIDSLQSPPNANSQGSNIIHNHHNNYSQQLHQGDDLEHERAANYQEAIKNKKKINKDHLFEQQNVEIQNQKKKQEQSPPKNASLPKQTSPGKKKSPQKQGQEQQAHLESNVIEKINKSISEDKLNEAYGLALTSNDDEILFEVMKSTKVCTNRLDDIHIEFLFSKFKGYLEKLKNVNEILNWINVSLEQKIPISENIKQSLRESLKKMIDNSMDKKDGVLQSRDHHTALKLINQLEQHPGVYNTQQKSFTQISSSNNINTVNIQPNAQTQFAKANSNNNISSLNSAKDLGFLKDDQKASLSLQQNEYLIGIKDNQYKVNSANQNFPAAQQQNPIQNQNSYQNTFPSSTTSNQQVQQYQFTNPEIKRTLDFGSPSVNESTLPYNNYLDKPIGNIGQQQHTQSNNLDYLNSNNFSKNVSLNNQPTNLSSNPYQNSAVASSSLGFGNNLASQANNSLGFGNNPSTVSVTSTQYNTNQYSSSLNPQISSLNPQNTFNTKTSEQIVSTQPYTFEQRQYY</sequence>
<protein>
    <recommendedName>
        <fullName evidence="3">TORTIFOLIA1/SINE1-2 N-terminal domain-containing protein</fullName>
    </recommendedName>
</protein>
<feature type="region of interest" description="Disordered" evidence="2">
    <location>
        <begin position="784"/>
        <end position="832"/>
    </location>
</feature>